<comment type="caution">
    <text evidence="1">The sequence shown here is derived from an EMBL/GenBank/DDBJ whole genome shotgun (WGS) entry which is preliminary data.</text>
</comment>
<organism evidence="1 2">
    <name type="scientific">Xenorhabdus yunnanensis</name>
    <dbReference type="NCBI Taxonomy" id="3025878"/>
    <lineage>
        <taxon>Bacteria</taxon>
        <taxon>Pseudomonadati</taxon>
        <taxon>Pseudomonadota</taxon>
        <taxon>Gammaproteobacteria</taxon>
        <taxon>Enterobacterales</taxon>
        <taxon>Morganellaceae</taxon>
        <taxon>Xenorhabdus</taxon>
    </lineage>
</organism>
<dbReference type="Proteomes" id="UP001217178">
    <property type="component" value="Unassembled WGS sequence"/>
</dbReference>
<evidence type="ECO:0008006" key="3">
    <source>
        <dbReference type="Google" id="ProtNLM"/>
    </source>
</evidence>
<evidence type="ECO:0000313" key="1">
    <source>
        <dbReference type="EMBL" id="MDC9591691.1"/>
    </source>
</evidence>
<dbReference type="RefSeq" id="WP_273556897.1">
    <property type="nucleotide sequence ID" value="NZ_JAQRFI010000131.1"/>
</dbReference>
<sequence length="290" mass="32253">MTSEKQSISIIYDGEALAAHKMDAISFAKSLQGLGEAIHAANTIINGNSEFEVNIDAQLIAGSFGFNLEIIQHLKNAKDVLKLLGLTVSKAVVGETTVLDVLQKLQGRKIDIIEANNSTDTVKISVDGDEITCSKDVEKIVNSPEIRKAIDTFVRQPLLRNGIDRFIVKPSQDSDQTFADISKNDADYFKSPKVLFETKEDDDEFETTITFISANIENKNGWKAELHQEKITVRMEDEEFTLRLKQEDAPSIFGELFSVKMRKTTKNSGGNLTESYTVLKVGRQFGSQNK</sequence>
<dbReference type="EMBL" id="JAQRFI010000131">
    <property type="protein sequence ID" value="MDC9591691.1"/>
    <property type="molecule type" value="Genomic_DNA"/>
</dbReference>
<name>A0ABT5LMM6_9GAMM</name>
<reference evidence="1 2" key="1">
    <citation type="submission" date="2023-02" db="EMBL/GenBank/DDBJ databases">
        <title>Entomopathogenic bacteria.</title>
        <authorList>
            <person name="Machado R.A."/>
        </authorList>
    </citation>
    <scope>NUCLEOTIDE SEQUENCE [LARGE SCALE GENOMIC DNA]</scope>
    <source>
        <strain evidence="1 2">XENO-10</strain>
    </source>
</reference>
<evidence type="ECO:0000313" key="2">
    <source>
        <dbReference type="Proteomes" id="UP001217178"/>
    </source>
</evidence>
<proteinExistence type="predicted"/>
<gene>
    <name evidence="1" type="ORF">PSI23_21015</name>
</gene>
<accession>A0ABT5LMM6</accession>
<keyword evidence="2" id="KW-1185">Reference proteome</keyword>
<protein>
    <recommendedName>
        <fullName evidence="3">Phage protein</fullName>
    </recommendedName>
</protein>